<name>A0A382R3U6_9ZZZZ</name>
<dbReference type="AlphaFoldDB" id="A0A382R3U6"/>
<reference evidence="2" key="1">
    <citation type="submission" date="2018-05" db="EMBL/GenBank/DDBJ databases">
        <authorList>
            <person name="Lanie J.A."/>
            <person name="Ng W.-L."/>
            <person name="Kazmierczak K.M."/>
            <person name="Andrzejewski T.M."/>
            <person name="Davidsen T.M."/>
            <person name="Wayne K.J."/>
            <person name="Tettelin H."/>
            <person name="Glass J.I."/>
            <person name="Rusch D."/>
            <person name="Podicherti R."/>
            <person name="Tsui H.-C.T."/>
            <person name="Winkler M.E."/>
        </authorList>
    </citation>
    <scope>NUCLEOTIDE SEQUENCE</scope>
</reference>
<dbReference type="Pfam" id="PF07587">
    <property type="entry name" value="PSD1"/>
    <property type="match status" value="1"/>
</dbReference>
<gene>
    <name evidence="2" type="ORF">METZ01_LOCUS344744</name>
</gene>
<accession>A0A382R3U6</accession>
<proteinExistence type="predicted"/>
<sequence length="325" mass="36511">MAKKAADLRATKPEEPFVRALTERADKVPVTRVFFRGNHDQPKAAVKPADLSVVALRKNPISENDAARPTTGRRLALARRLTDGTHPLTARVLVNRFWLHHFGRGLVDTPGDFGKLGEPPSHPELLDWLASDFMKNGWRLKRLHRLIMTSQAYQQTSRRLAKLDEIDPDNRLLGRMSVRRLEAETLRDSILFVCGQWNPRMFGKPVPVMEDEVGQYVIGVSTNDSSNRPTGKTTPLGGDQYRRSLYVQVRRSQVLSFFDAFDAPAMEPNCTKRPTSIVAPQALMLMNNDFVIAQSRSMAGRLQRLAKSSLDTQLGLAWETTLGQA</sequence>
<dbReference type="InterPro" id="IPR022655">
    <property type="entry name" value="DUF1553"/>
</dbReference>
<feature type="non-terminal residue" evidence="2">
    <location>
        <position position="325"/>
    </location>
</feature>
<evidence type="ECO:0000259" key="1">
    <source>
        <dbReference type="Pfam" id="PF07587"/>
    </source>
</evidence>
<dbReference type="PANTHER" id="PTHR35889">
    <property type="entry name" value="CYCLOINULO-OLIGOSACCHARIDE FRUCTANOTRANSFERASE-RELATED"/>
    <property type="match status" value="1"/>
</dbReference>
<feature type="domain" description="DUF1553" evidence="1">
    <location>
        <begin position="73"/>
        <end position="323"/>
    </location>
</feature>
<organism evidence="2">
    <name type="scientific">marine metagenome</name>
    <dbReference type="NCBI Taxonomy" id="408172"/>
    <lineage>
        <taxon>unclassified sequences</taxon>
        <taxon>metagenomes</taxon>
        <taxon>ecological metagenomes</taxon>
    </lineage>
</organism>
<dbReference type="EMBL" id="UINC01118633">
    <property type="protein sequence ID" value="SVC91890.1"/>
    <property type="molecule type" value="Genomic_DNA"/>
</dbReference>
<dbReference type="PANTHER" id="PTHR35889:SF3">
    <property type="entry name" value="F-BOX DOMAIN-CONTAINING PROTEIN"/>
    <property type="match status" value="1"/>
</dbReference>
<evidence type="ECO:0000313" key="2">
    <source>
        <dbReference type="EMBL" id="SVC91890.1"/>
    </source>
</evidence>
<protein>
    <recommendedName>
        <fullName evidence="1">DUF1553 domain-containing protein</fullName>
    </recommendedName>
</protein>